<evidence type="ECO:0000313" key="2">
    <source>
        <dbReference type="Proteomes" id="UP000887540"/>
    </source>
</evidence>
<keyword evidence="2" id="KW-1185">Reference proteome</keyword>
<sequence length="66" mass="7466">MSSKYFWAVLFVTVVVALTPRFVIKLIQNKINPGLVYEEALRRKSRSISMNGSVNGVSFPCSRFVL</sequence>
<feature type="transmembrane region" description="Helical" evidence="1">
    <location>
        <begin position="6"/>
        <end position="24"/>
    </location>
</feature>
<proteinExistence type="predicted"/>
<dbReference type="WBParaSite" id="ACRNAN_scaffold5857.g23133.t1">
    <property type="protein sequence ID" value="ACRNAN_scaffold5857.g23133.t1"/>
    <property type="gene ID" value="ACRNAN_scaffold5857.g23133"/>
</dbReference>
<keyword evidence="1" id="KW-0812">Transmembrane</keyword>
<accession>A0A914E702</accession>
<keyword evidence="1" id="KW-1133">Transmembrane helix</keyword>
<evidence type="ECO:0000256" key="1">
    <source>
        <dbReference type="SAM" id="Phobius"/>
    </source>
</evidence>
<organism evidence="2 3">
    <name type="scientific">Acrobeloides nanus</name>
    <dbReference type="NCBI Taxonomy" id="290746"/>
    <lineage>
        <taxon>Eukaryota</taxon>
        <taxon>Metazoa</taxon>
        <taxon>Ecdysozoa</taxon>
        <taxon>Nematoda</taxon>
        <taxon>Chromadorea</taxon>
        <taxon>Rhabditida</taxon>
        <taxon>Tylenchina</taxon>
        <taxon>Cephalobomorpha</taxon>
        <taxon>Cephaloboidea</taxon>
        <taxon>Cephalobidae</taxon>
        <taxon>Acrobeloides</taxon>
    </lineage>
</organism>
<name>A0A914E702_9BILA</name>
<dbReference type="Proteomes" id="UP000887540">
    <property type="component" value="Unplaced"/>
</dbReference>
<reference evidence="3" key="1">
    <citation type="submission" date="2022-11" db="UniProtKB">
        <authorList>
            <consortium name="WormBaseParasite"/>
        </authorList>
    </citation>
    <scope>IDENTIFICATION</scope>
</reference>
<keyword evidence="1" id="KW-0472">Membrane</keyword>
<protein>
    <submittedName>
        <fullName evidence="3">ATP synthase F0 subunit 8</fullName>
    </submittedName>
</protein>
<evidence type="ECO:0000313" key="3">
    <source>
        <dbReference type="WBParaSite" id="ACRNAN_scaffold5857.g23133.t1"/>
    </source>
</evidence>
<dbReference type="AlphaFoldDB" id="A0A914E702"/>